<protein>
    <recommendedName>
        <fullName evidence="1">RNase H type-1 domain-containing protein</fullName>
    </recommendedName>
</protein>
<evidence type="ECO:0000313" key="3">
    <source>
        <dbReference type="Proteomes" id="UP000593574"/>
    </source>
</evidence>
<dbReference type="InterPro" id="IPR044730">
    <property type="entry name" value="RNase_H-like_dom_plant"/>
</dbReference>
<dbReference type="Proteomes" id="UP000593574">
    <property type="component" value="Unassembled WGS sequence"/>
</dbReference>
<dbReference type="GO" id="GO:0003676">
    <property type="term" value="F:nucleic acid binding"/>
    <property type="evidence" value="ECO:0007669"/>
    <property type="project" value="InterPro"/>
</dbReference>
<keyword evidence="3" id="KW-1185">Reference proteome</keyword>
<accession>A0A7J8ZIX5</accession>
<dbReference type="InterPro" id="IPR002156">
    <property type="entry name" value="RNaseH_domain"/>
</dbReference>
<dbReference type="GO" id="GO:0004523">
    <property type="term" value="F:RNA-DNA hybrid ribonuclease activity"/>
    <property type="evidence" value="ECO:0007669"/>
    <property type="project" value="InterPro"/>
</dbReference>
<dbReference type="InterPro" id="IPR036397">
    <property type="entry name" value="RNaseH_sf"/>
</dbReference>
<dbReference type="AlphaFoldDB" id="A0A7J8ZIX5"/>
<reference evidence="2 3" key="1">
    <citation type="journal article" date="2019" name="Genome Biol. Evol.">
        <title>Insights into the evolution of the New World diploid cottons (Gossypium, subgenus Houzingenia) based on genome sequencing.</title>
        <authorList>
            <person name="Grover C.E."/>
            <person name="Arick M.A. 2nd"/>
            <person name="Thrash A."/>
            <person name="Conover J.L."/>
            <person name="Sanders W.S."/>
            <person name="Peterson D.G."/>
            <person name="Frelichowski J.E."/>
            <person name="Scheffler J.A."/>
            <person name="Scheffler B.E."/>
            <person name="Wendel J.F."/>
        </authorList>
    </citation>
    <scope>NUCLEOTIDE SEQUENCE [LARGE SCALE GENOMIC DNA]</scope>
    <source>
        <strain evidence="2">4</strain>
        <tissue evidence="2">Leaf</tissue>
    </source>
</reference>
<organism evidence="2 3">
    <name type="scientific">Gossypium laxum</name>
    <dbReference type="NCBI Taxonomy" id="34288"/>
    <lineage>
        <taxon>Eukaryota</taxon>
        <taxon>Viridiplantae</taxon>
        <taxon>Streptophyta</taxon>
        <taxon>Embryophyta</taxon>
        <taxon>Tracheophyta</taxon>
        <taxon>Spermatophyta</taxon>
        <taxon>Magnoliopsida</taxon>
        <taxon>eudicotyledons</taxon>
        <taxon>Gunneridae</taxon>
        <taxon>Pentapetalae</taxon>
        <taxon>rosids</taxon>
        <taxon>malvids</taxon>
        <taxon>Malvales</taxon>
        <taxon>Malvaceae</taxon>
        <taxon>Malvoideae</taxon>
        <taxon>Gossypium</taxon>
    </lineage>
</organism>
<sequence>MDCPLSDMVIDDGYWNLDFFRLWVSKGIISKIVGISSPHPTSGHDRIIWGGISWNTNAIIKVSYSWVKQYAFVSKLLSFKTQRLTASPPLSNTELWGILDGFKLILDLGFERVLIQIDSLEAVNAIQDGSFGNSNFTLVRRIHQLLAIVEHWRPQHIPREENKITDGLIKMIRDTRT</sequence>
<evidence type="ECO:0000259" key="1">
    <source>
        <dbReference type="Pfam" id="PF13456"/>
    </source>
</evidence>
<dbReference type="Gene3D" id="3.30.420.10">
    <property type="entry name" value="Ribonuclease H-like superfamily/Ribonuclease H"/>
    <property type="match status" value="1"/>
</dbReference>
<feature type="domain" description="RNase H type-1" evidence="1">
    <location>
        <begin position="91"/>
        <end position="171"/>
    </location>
</feature>
<dbReference type="Pfam" id="PF13456">
    <property type="entry name" value="RVT_3"/>
    <property type="match status" value="1"/>
</dbReference>
<dbReference type="PANTHER" id="PTHR47723">
    <property type="entry name" value="OS05G0353850 PROTEIN"/>
    <property type="match status" value="1"/>
</dbReference>
<dbReference type="PANTHER" id="PTHR47723:SF19">
    <property type="entry name" value="POLYNUCLEOTIDYL TRANSFERASE, RIBONUCLEASE H-LIKE SUPERFAMILY PROTEIN"/>
    <property type="match status" value="1"/>
</dbReference>
<dbReference type="SUPFAM" id="SSF53098">
    <property type="entry name" value="Ribonuclease H-like"/>
    <property type="match status" value="1"/>
</dbReference>
<dbReference type="CDD" id="cd06222">
    <property type="entry name" value="RNase_H_like"/>
    <property type="match status" value="1"/>
</dbReference>
<dbReference type="EMBL" id="JABEZV010000005">
    <property type="protein sequence ID" value="MBA0711797.1"/>
    <property type="molecule type" value="Genomic_DNA"/>
</dbReference>
<comment type="caution">
    <text evidence="2">The sequence shown here is derived from an EMBL/GenBank/DDBJ whole genome shotgun (WGS) entry which is preliminary data.</text>
</comment>
<dbReference type="InterPro" id="IPR012337">
    <property type="entry name" value="RNaseH-like_sf"/>
</dbReference>
<dbReference type="InterPro" id="IPR053151">
    <property type="entry name" value="RNase_H-like"/>
</dbReference>
<proteinExistence type="predicted"/>
<gene>
    <name evidence="2" type="ORF">Golax_010944</name>
</gene>
<evidence type="ECO:0000313" key="2">
    <source>
        <dbReference type="EMBL" id="MBA0711797.1"/>
    </source>
</evidence>
<name>A0A7J8ZIX5_9ROSI</name>